<evidence type="ECO:0000259" key="3">
    <source>
        <dbReference type="Pfam" id="PF07859"/>
    </source>
</evidence>
<proteinExistence type="predicted"/>
<accession>A0ABR3J2Z6</accession>
<dbReference type="InterPro" id="IPR013094">
    <property type="entry name" value="AB_hydrolase_3"/>
</dbReference>
<dbReference type="Pfam" id="PF07859">
    <property type="entry name" value="Abhydrolase_3"/>
    <property type="match status" value="1"/>
</dbReference>
<evidence type="ECO:0008006" key="6">
    <source>
        <dbReference type="Google" id="ProtNLM"/>
    </source>
</evidence>
<evidence type="ECO:0000313" key="5">
    <source>
        <dbReference type="Proteomes" id="UP001556367"/>
    </source>
</evidence>
<dbReference type="Pfam" id="PF00326">
    <property type="entry name" value="Peptidase_S9"/>
    <property type="match status" value="1"/>
</dbReference>
<name>A0ABR3J2Z6_9AGAR</name>
<feature type="domain" description="Peptidase S9 prolyl oligopeptidase catalytic" evidence="2">
    <location>
        <begin position="339"/>
        <end position="387"/>
    </location>
</feature>
<comment type="caution">
    <text evidence="4">The sequence shown here is derived from an EMBL/GenBank/DDBJ whole genome shotgun (WGS) entry which is preliminary data.</text>
</comment>
<dbReference type="SUPFAM" id="SSF53474">
    <property type="entry name" value="alpha/beta-Hydrolases"/>
    <property type="match status" value="1"/>
</dbReference>
<organism evidence="4 5">
    <name type="scientific">Hohenbuehelia grisea</name>
    <dbReference type="NCBI Taxonomy" id="104357"/>
    <lineage>
        <taxon>Eukaryota</taxon>
        <taxon>Fungi</taxon>
        <taxon>Dikarya</taxon>
        <taxon>Basidiomycota</taxon>
        <taxon>Agaricomycotina</taxon>
        <taxon>Agaricomycetes</taxon>
        <taxon>Agaricomycetidae</taxon>
        <taxon>Agaricales</taxon>
        <taxon>Pleurotineae</taxon>
        <taxon>Pleurotaceae</taxon>
        <taxon>Hohenbuehelia</taxon>
    </lineage>
</organism>
<reference evidence="5" key="1">
    <citation type="submission" date="2024-06" db="EMBL/GenBank/DDBJ databases">
        <title>Multi-omics analyses provide insights into the biosynthesis of the anticancer antibiotic pleurotin in Hohenbuehelia grisea.</title>
        <authorList>
            <person name="Weaver J.A."/>
            <person name="Alberti F."/>
        </authorList>
    </citation>
    <scope>NUCLEOTIDE SEQUENCE [LARGE SCALE GENOMIC DNA]</scope>
    <source>
        <strain evidence="5">T-177</strain>
    </source>
</reference>
<dbReference type="InterPro" id="IPR001375">
    <property type="entry name" value="Peptidase_S9_cat"/>
</dbReference>
<dbReference type="Gene3D" id="3.40.50.1820">
    <property type="entry name" value="alpha/beta hydrolase"/>
    <property type="match status" value="1"/>
</dbReference>
<gene>
    <name evidence="4" type="ORF">HGRIS_009846</name>
</gene>
<protein>
    <recommendedName>
        <fullName evidence="6">Alpha/beta-hydrolase</fullName>
    </recommendedName>
</protein>
<dbReference type="Proteomes" id="UP001556367">
    <property type="component" value="Unassembled WGS sequence"/>
</dbReference>
<dbReference type="EMBL" id="JASNQZ010000012">
    <property type="protein sequence ID" value="KAL0949811.1"/>
    <property type="molecule type" value="Genomic_DNA"/>
</dbReference>
<dbReference type="PANTHER" id="PTHR48081:SF3">
    <property type="entry name" value="ALPHA_BETA HYDROLASE FOLD-3 DOMAIN-CONTAINING PROTEIN"/>
    <property type="match status" value="1"/>
</dbReference>
<keyword evidence="1" id="KW-0378">Hydrolase</keyword>
<dbReference type="InterPro" id="IPR050300">
    <property type="entry name" value="GDXG_lipolytic_enzyme"/>
</dbReference>
<evidence type="ECO:0000256" key="1">
    <source>
        <dbReference type="ARBA" id="ARBA00022801"/>
    </source>
</evidence>
<keyword evidence="5" id="KW-1185">Reference proteome</keyword>
<dbReference type="PANTHER" id="PTHR48081">
    <property type="entry name" value="AB HYDROLASE SUPERFAMILY PROTEIN C4A8.06C"/>
    <property type="match status" value="1"/>
</dbReference>
<evidence type="ECO:0000313" key="4">
    <source>
        <dbReference type="EMBL" id="KAL0949811.1"/>
    </source>
</evidence>
<feature type="domain" description="Alpha/beta hydrolase fold-3" evidence="3">
    <location>
        <begin position="77"/>
        <end position="199"/>
    </location>
</feature>
<sequence length="417" mass="45041">MRITSNIRMDGLVFSCDHDMGCQMTLNQGGRFHHHATRRAMATTVQWKTIDSGQHIQLDLYPPSITSGTSSRKVPAVVYFHGGGLTVGNRTSWFPSWLQRRVTNAGYVFISTDYRLIPPATGLEIVEDIKDLFRFLVDSDGERLTVSLDHAGLDTGLNLPIDPDAIAVAGSSAGGLCAYLAAIHALPKPKALVSMYGMGGDFLIPHYLTPKNRPFLRGREILDPDAFKEFLYPASQTVPSTSDSALAYHDASYHIPGYPANPRMLLVRLYLQLGVFLDYYTGLHQPSLSELLRAAHAGTATDVVADSDTMTGSGSRAASAICIPTEVRGLFPQLNVSSAWPASFLCHGTADTAVPVGESLNMYTLLKGAGVDVELGVVEGKEHSFDYESGADSEGSLKALFDKIGGFVIQRLGKDSA</sequence>
<evidence type="ECO:0000259" key="2">
    <source>
        <dbReference type="Pfam" id="PF00326"/>
    </source>
</evidence>
<dbReference type="InterPro" id="IPR029058">
    <property type="entry name" value="AB_hydrolase_fold"/>
</dbReference>